<dbReference type="EMBL" id="WJXW01000003">
    <property type="protein sequence ID" value="KAF9738183.1"/>
    <property type="molecule type" value="Genomic_DNA"/>
</dbReference>
<reference evidence="1" key="1">
    <citation type="journal article" date="2020" name="Mol. Plant Microbe Interact.">
        <title>Genome Sequence of the Biocontrol Agent Coniothyrium minitans strain Conio (IMI 134523).</title>
        <authorList>
            <person name="Patel D."/>
            <person name="Shittu T.A."/>
            <person name="Baroncelli R."/>
            <person name="Muthumeenakshi S."/>
            <person name="Osborne T.H."/>
            <person name="Janganan T.K."/>
            <person name="Sreenivasaprasad S."/>
        </authorList>
    </citation>
    <scope>NUCLEOTIDE SEQUENCE</scope>
    <source>
        <strain evidence="1">Conio</strain>
    </source>
</reference>
<sequence>MIIWADRQPPSKRAQMQPLINDIVRNHPVVRPREQATVQRRYRDRRLLRHISGFSAASFRV</sequence>
<evidence type="ECO:0000313" key="2">
    <source>
        <dbReference type="Proteomes" id="UP000756921"/>
    </source>
</evidence>
<gene>
    <name evidence="1" type="ORF">PMIN01_03466</name>
</gene>
<proteinExistence type="predicted"/>
<organism evidence="1 2">
    <name type="scientific">Paraphaeosphaeria minitans</name>
    <dbReference type="NCBI Taxonomy" id="565426"/>
    <lineage>
        <taxon>Eukaryota</taxon>
        <taxon>Fungi</taxon>
        <taxon>Dikarya</taxon>
        <taxon>Ascomycota</taxon>
        <taxon>Pezizomycotina</taxon>
        <taxon>Dothideomycetes</taxon>
        <taxon>Pleosporomycetidae</taxon>
        <taxon>Pleosporales</taxon>
        <taxon>Massarineae</taxon>
        <taxon>Didymosphaeriaceae</taxon>
        <taxon>Paraphaeosphaeria</taxon>
    </lineage>
</organism>
<comment type="caution">
    <text evidence="1">The sequence shown here is derived from an EMBL/GenBank/DDBJ whole genome shotgun (WGS) entry which is preliminary data.</text>
</comment>
<keyword evidence="2" id="KW-1185">Reference proteome</keyword>
<evidence type="ECO:0000313" key="1">
    <source>
        <dbReference type="EMBL" id="KAF9738183.1"/>
    </source>
</evidence>
<protein>
    <submittedName>
        <fullName evidence="1">Uncharacterized protein</fullName>
    </submittedName>
</protein>
<dbReference type="AlphaFoldDB" id="A0A9P6GML4"/>
<name>A0A9P6GML4_9PLEO</name>
<dbReference type="Proteomes" id="UP000756921">
    <property type="component" value="Unassembled WGS sequence"/>
</dbReference>
<accession>A0A9P6GML4</accession>